<dbReference type="InterPro" id="IPR023214">
    <property type="entry name" value="HAD_sf"/>
</dbReference>
<dbReference type="InterPro" id="IPR006357">
    <property type="entry name" value="HAD-SF_hydro_IIA"/>
</dbReference>
<dbReference type="Pfam" id="PF13344">
    <property type="entry name" value="Hydrolase_6"/>
    <property type="match status" value="1"/>
</dbReference>
<keyword evidence="2" id="KW-1185">Reference proteome</keyword>
<dbReference type="InterPro" id="IPR036412">
    <property type="entry name" value="HAD-like_sf"/>
</dbReference>
<organism evidence="1 2">
    <name type="scientific">Litoreibacter roseus</name>
    <dbReference type="NCBI Taxonomy" id="2601869"/>
    <lineage>
        <taxon>Bacteria</taxon>
        <taxon>Pseudomonadati</taxon>
        <taxon>Pseudomonadota</taxon>
        <taxon>Alphaproteobacteria</taxon>
        <taxon>Rhodobacterales</taxon>
        <taxon>Roseobacteraceae</taxon>
        <taxon>Litoreibacter</taxon>
    </lineage>
</organism>
<dbReference type="GO" id="GO:0005737">
    <property type="term" value="C:cytoplasm"/>
    <property type="evidence" value="ECO:0007669"/>
    <property type="project" value="TreeGrafter"/>
</dbReference>
<dbReference type="RefSeq" id="WP_159809574.1">
    <property type="nucleotide sequence ID" value="NZ_BLJE01000004.1"/>
</dbReference>
<sequence length="284" mass="29652">MTHRIERMAEIAGSFDAIVFDQWGVLHDGSAPYSGAVEALRNLSKQASGPKLGVLSNSGKRADLNLARISAMGFSEIRFDCVMTSGEALWLDISTGHLTAGRSLFAITRDPDDADDWATGLDIELAHTVDAAEAILLMGIPDDGATPEQAEALDAAVVRGLPIYCSNPDVTSPRAGGALVTSPGALAHEAAKRGVKVVFYGKPHGPVFTSISDALAVAPERTLIVGDSLHHDIAGGHAAGWATCLIAGGIHATDLSSDAMTADLKALTEKTGTPQPTYVMETLR</sequence>
<evidence type="ECO:0000313" key="2">
    <source>
        <dbReference type="Proteomes" id="UP000436822"/>
    </source>
</evidence>
<dbReference type="AlphaFoldDB" id="A0A6N6JJP1"/>
<reference evidence="1 2" key="1">
    <citation type="submission" date="2019-12" db="EMBL/GenBank/DDBJ databases">
        <title>Litoreibacter badius sp. nov., a novel bacteriochlorophyll a-containing bacterium in the genus Litoreibacter.</title>
        <authorList>
            <person name="Kanamuro M."/>
            <person name="Takabe Y."/>
            <person name="Mori K."/>
            <person name="Takaichi S."/>
            <person name="Hanada S."/>
        </authorList>
    </citation>
    <scope>NUCLEOTIDE SEQUENCE [LARGE SCALE GENOMIC DNA]</scope>
    <source>
        <strain evidence="1 2">K6</strain>
    </source>
</reference>
<dbReference type="EMBL" id="BLJE01000004">
    <property type="protein sequence ID" value="GFE66506.1"/>
    <property type="molecule type" value="Genomic_DNA"/>
</dbReference>
<dbReference type="PANTHER" id="PTHR19288">
    <property type="entry name" value="4-NITROPHENYLPHOSPHATASE-RELATED"/>
    <property type="match status" value="1"/>
</dbReference>
<evidence type="ECO:0000313" key="1">
    <source>
        <dbReference type="EMBL" id="GFE66506.1"/>
    </source>
</evidence>
<dbReference type="NCBIfam" id="TIGR01459">
    <property type="entry name" value="HAD-SF-IIA-hyp4"/>
    <property type="match status" value="1"/>
</dbReference>
<dbReference type="OrthoDB" id="148966at2"/>
<comment type="caution">
    <text evidence="1">The sequence shown here is derived from an EMBL/GenBank/DDBJ whole genome shotgun (WGS) entry which is preliminary data.</text>
</comment>
<gene>
    <name evidence="1" type="ORF">KIN_35800</name>
</gene>
<dbReference type="Gene3D" id="3.40.50.1000">
    <property type="entry name" value="HAD superfamily/HAD-like"/>
    <property type="match status" value="2"/>
</dbReference>
<dbReference type="SUPFAM" id="SSF56784">
    <property type="entry name" value="HAD-like"/>
    <property type="match status" value="1"/>
</dbReference>
<dbReference type="PANTHER" id="PTHR19288:SF90">
    <property type="entry name" value="OS08G0542600 PROTEIN"/>
    <property type="match status" value="1"/>
</dbReference>
<accession>A0A6N6JJP1</accession>
<dbReference type="InterPro" id="IPR006356">
    <property type="entry name" value="HAD-SF_hydro_IIA_hyp3"/>
</dbReference>
<dbReference type="Pfam" id="PF13242">
    <property type="entry name" value="Hydrolase_like"/>
    <property type="match status" value="1"/>
</dbReference>
<protein>
    <submittedName>
        <fullName evidence="1">Haloacid dehalogenase</fullName>
    </submittedName>
</protein>
<proteinExistence type="predicted"/>
<dbReference type="Proteomes" id="UP000436822">
    <property type="component" value="Unassembled WGS sequence"/>
</dbReference>
<name>A0A6N6JJP1_9RHOB</name>
<dbReference type="GO" id="GO:0016791">
    <property type="term" value="F:phosphatase activity"/>
    <property type="evidence" value="ECO:0007669"/>
    <property type="project" value="TreeGrafter"/>
</dbReference>